<comment type="caution">
    <text evidence="1">The sequence shown here is derived from an EMBL/GenBank/DDBJ whole genome shotgun (WGS) entry which is preliminary data.</text>
</comment>
<organism evidence="1 2">
    <name type="scientific">Parafannyhessea umbonata</name>
    <dbReference type="NCBI Taxonomy" id="604330"/>
    <lineage>
        <taxon>Bacteria</taxon>
        <taxon>Bacillati</taxon>
        <taxon>Actinomycetota</taxon>
        <taxon>Coriobacteriia</taxon>
        <taxon>Coriobacteriales</taxon>
        <taxon>Atopobiaceae</taxon>
        <taxon>Parafannyhessea</taxon>
    </lineage>
</organism>
<name>A0A6N7X8V0_9ACTN</name>
<dbReference type="Proteomes" id="UP000434342">
    <property type="component" value="Unassembled WGS sequence"/>
</dbReference>
<sequence length="139" mass="15802">MGGKYTIVRHDLGDGAIVEVLATCENRDSDFLDRLFTRDRDRFKVIARTIKRISLSDGNAYRGTFLRMIDDGLSLVEIRIPGKVIRVMAYDRKVGNRMRLILLFDFDGHQGKTGNIPRHLIEKGHSLAKIARECAEGEQ</sequence>
<dbReference type="RefSeq" id="WP_154540057.1">
    <property type="nucleotide sequence ID" value="NZ_JAQXWW010000017.1"/>
</dbReference>
<evidence type="ECO:0000313" key="2">
    <source>
        <dbReference type="Proteomes" id="UP000434342"/>
    </source>
</evidence>
<dbReference type="EMBL" id="VUND01000001">
    <property type="protein sequence ID" value="MST60003.1"/>
    <property type="molecule type" value="Genomic_DNA"/>
</dbReference>
<reference evidence="1 2" key="1">
    <citation type="submission" date="2019-08" db="EMBL/GenBank/DDBJ databases">
        <title>In-depth cultivation of the pig gut microbiome towards novel bacterial diversity and tailored functional studies.</title>
        <authorList>
            <person name="Wylensek D."/>
            <person name="Hitch T.C.A."/>
            <person name="Clavel T."/>
        </authorList>
    </citation>
    <scope>NUCLEOTIDE SEQUENCE [LARGE SCALE GENOMIC DNA]</scope>
    <source>
        <strain evidence="1 2">WB01_CNA04</strain>
    </source>
</reference>
<dbReference type="AlphaFoldDB" id="A0A6N7X8V0"/>
<evidence type="ECO:0000313" key="1">
    <source>
        <dbReference type="EMBL" id="MST60003.1"/>
    </source>
</evidence>
<gene>
    <name evidence="1" type="ORF">FYJ69_03595</name>
</gene>
<protein>
    <submittedName>
        <fullName evidence="1">Uncharacterized protein</fullName>
    </submittedName>
</protein>
<proteinExistence type="predicted"/>
<accession>A0A6N7X8V0</accession>